<dbReference type="Gramene" id="TraesMAC4A03G02218190.1">
    <property type="protein sequence ID" value="TraesMAC4A03G02218190.1"/>
    <property type="gene ID" value="TraesMAC4A03G02218190"/>
</dbReference>
<dbReference type="Pfam" id="PF18052">
    <property type="entry name" value="Rx_N"/>
    <property type="match status" value="1"/>
</dbReference>
<reference evidence="11" key="1">
    <citation type="submission" date="2018-08" db="EMBL/GenBank/DDBJ databases">
        <authorList>
            <person name="Rossello M."/>
        </authorList>
    </citation>
    <scope>NUCLEOTIDE SEQUENCE [LARGE SCALE GENOMIC DNA]</scope>
    <source>
        <strain evidence="11">cv. Chinese Spring</strain>
    </source>
</reference>
<dbReference type="RefSeq" id="XP_044361544.1">
    <property type="nucleotide sequence ID" value="XM_044505609.1"/>
</dbReference>
<evidence type="ECO:0000256" key="3">
    <source>
        <dbReference type="ARBA" id="ARBA00022737"/>
    </source>
</evidence>
<dbReference type="FunFam" id="3.40.50.300:FF:001091">
    <property type="entry name" value="Probable disease resistance protein At1g61300"/>
    <property type="match status" value="1"/>
</dbReference>
<dbReference type="InterPro" id="IPR027417">
    <property type="entry name" value="P-loop_NTPase"/>
</dbReference>
<dbReference type="Proteomes" id="UP000019116">
    <property type="component" value="Chromosome 4A"/>
</dbReference>
<reference evidence="11" key="2">
    <citation type="submission" date="2018-10" db="UniProtKB">
        <authorList>
            <consortium name="EnsemblPlants"/>
        </authorList>
    </citation>
    <scope>IDENTIFICATION</scope>
</reference>
<feature type="domain" description="Disease resistance protein winged helix" evidence="9">
    <location>
        <begin position="428"/>
        <end position="497"/>
    </location>
</feature>
<dbReference type="InterPro" id="IPR038005">
    <property type="entry name" value="RX-like_CC"/>
</dbReference>
<dbReference type="Gene3D" id="3.40.50.300">
    <property type="entry name" value="P-loop containing nucleotide triphosphate hydrolases"/>
    <property type="match status" value="1"/>
</dbReference>
<dbReference type="GO" id="GO:0042742">
    <property type="term" value="P:defense response to bacterium"/>
    <property type="evidence" value="ECO:0007669"/>
    <property type="project" value="UniProtKB-ARBA"/>
</dbReference>
<dbReference type="InterPro" id="IPR055414">
    <property type="entry name" value="LRR_R13L4/SHOC2-like"/>
</dbReference>
<keyword evidence="5" id="KW-0611">Plant defense</keyword>
<dbReference type="Gramene" id="TraesSYM4A03G02245320.1">
    <property type="protein sequence ID" value="TraesSYM4A03G02245320.1"/>
    <property type="gene ID" value="TraesSYM4A03G02245320"/>
</dbReference>
<dbReference type="GO" id="GO:0009626">
    <property type="term" value="P:plant-type hypersensitive response"/>
    <property type="evidence" value="ECO:0007669"/>
    <property type="project" value="UniProtKB-ARBA"/>
</dbReference>
<evidence type="ECO:0000313" key="12">
    <source>
        <dbReference type="Proteomes" id="UP000019116"/>
    </source>
</evidence>
<name>A0A3B6I3F1_WHEAT</name>
<dbReference type="Gramene" id="TraesCLE_scaffold_027845_01G000100.1">
    <property type="protein sequence ID" value="TraesCLE_scaffold_027845_01G000100.1"/>
    <property type="gene ID" value="TraesCLE_scaffold_027845_01G000100"/>
</dbReference>
<dbReference type="InterPro" id="IPR042197">
    <property type="entry name" value="Apaf_helical"/>
</dbReference>
<evidence type="ECO:0000256" key="2">
    <source>
        <dbReference type="ARBA" id="ARBA00022614"/>
    </source>
</evidence>
<dbReference type="GO" id="GO:0002758">
    <property type="term" value="P:innate immune response-activating signaling pathway"/>
    <property type="evidence" value="ECO:0007669"/>
    <property type="project" value="UniProtKB-ARBA"/>
</dbReference>
<dbReference type="EnsemblPlants" id="TraesCS4A02G489800.1">
    <property type="protein sequence ID" value="TraesCS4A02G489800.1"/>
    <property type="gene ID" value="TraesCS4A02G489800"/>
</dbReference>
<dbReference type="Pfam" id="PF23598">
    <property type="entry name" value="LRR_14"/>
    <property type="match status" value="1"/>
</dbReference>
<dbReference type="SUPFAM" id="SSF52047">
    <property type="entry name" value="RNI-like"/>
    <property type="match status" value="1"/>
</dbReference>
<evidence type="ECO:0000313" key="11">
    <source>
        <dbReference type="EnsemblPlants" id="TraesCS4A02G489800.1"/>
    </source>
</evidence>
<dbReference type="Gene3D" id="1.20.5.4130">
    <property type="match status" value="1"/>
</dbReference>
<dbReference type="InterPro" id="IPR041118">
    <property type="entry name" value="Rx_N"/>
</dbReference>
<evidence type="ECO:0000259" key="8">
    <source>
        <dbReference type="Pfam" id="PF18052"/>
    </source>
</evidence>
<keyword evidence="2" id="KW-0433">Leucine-rich repeat</keyword>
<dbReference type="InterPro" id="IPR058922">
    <property type="entry name" value="WHD_DRP"/>
</dbReference>
<dbReference type="Gramene" id="TraesJUL4A03G02239930.1">
    <property type="protein sequence ID" value="TraesJUL4A03G02239930.1"/>
    <property type="gene ID" value="TraesJUL4A03G02239930"/>
</dbReference>
<dbReference type="Gene3D" id="1.10.10.10">
    <property type="entry name" value="Winged helix-like DNA-binding domain superfamily/Winged helix DNA-binding domain"/>
    <property type="match status" value="1"/>
</dbReference>
<dbReference type="Gene3D" id="1.10.8.430">
    <property type="entry name" value="Helical domain of apoptotic protease-activating factors"/>
    <property type="match status" value="1"/>
</dbReference>
<organism evidence="11">
    <name type="scientific">Triticum aestivum</name>
    <name type="common">Wheat</name>
    <dbReference type="NCBI Taxonomy" id="4565"/>
    <lineage>
        <taxon>Eukaryota</taxon>
        <taxon>Viridiplantae</taxon>
        <taxon>Streptophyta</taxon>
        <taxon>Embryophyta</taxon>
        <taxon>Tracheophyta</taxon>
        <taxon>Spermatophyta</taxon>
        <taxon>Magnoliopsida</taxon>
        <taxon>Liliopsida</taxon>
        <taxon>Poales</taxon>
        <taxon>Poaceae</taxon>
        <taxon>BOP clade</taxon>
        <taxon>Pooideae</taxon>
        <taxon>Triticodae</taxon>
        <taxon>Triticeae</taxon>
        <taxon>Triticinae</taxon>
        <taxon>Triticum</taxon>
    </lineage>
</organism>
<dbReference type="AlphaFoldDB" id="A0A3B6I3F1"/>
<dbReference type="PRINTS" id="PR00364">
    <property type="entry name" value="DISEASERSIST"/>
</dbReference>
<dbReference type="SMR" id="A0A3B6I3F1"/>
<dbReference type="OMA" id="YRMEDII"/>
<dbReference type="InterPro" id="IPR032675">
    <property type="entry name" value="LRR_dom_sf"/>
</dbReference>
<accession>A0A3B6I3F1</accession>
<dbReference type="Pfam" id="PF00931">
    <property type="entry name" value="NB-ARC"/>
    <property type="match status" value="1"/>
</dbReference>
<comment type="similarity">
    <text evidence="1">Belongs to the disease resistance NB-LRR family.</text>
</comment>
<evidence type="ECO:0000256" key="1">
    <source>
        <dbReference type="ARBA" id="ARBA00008894"/>
    </source>
</evidence>
<dbReference type="CDD" id="cd14798">
    <property type="entry name" value="RX-CC_like"/>
    <property type="match status" value="1"/>
</dbReference>
<evidence type="ECO:0000259" key="10">
    <source>
        <dbReference type="Pfam" id="PF23598"/>
    </source>
</evidence>
<dbReference type="Gramene" id="TraesCS4A02G489800.1">
    <property type="protein sequence ID" value="TraesCS4A02G489800.1"/>
    <property type="gene ID" value="TraesCS4A02G489800"/>
</dbReference>
<protein>
    <submittedName>
        <fullName evidence="11">Uncharacterized protein</fullName>
    </submittedName>
</protein>
<dbReference type="Gramene" id="TraesMAC4A03G02218190.2">
    <property type="protein sequence ID" value="TraesMAC4A03G02218190.2"/>
    <property type="gene ID" value="TraesMAC4A03G02218190"/>
</dbReference>
<feature type="domain" description="Disease resistance R13L4/SHOC-2-like LRR" evidence="10">
    <location>
        <begin position="542"/>
        <end position="894"/>
    </location>
</feature>
<evidence type="ECO:0000256" key="4">
    <source>
        <dbReference type="ARBA" id="ARBA00022741"/>
    </source>
</evidence>
<keyword evidence="3" id="KW-0677">Repeat</keyword>
<dbReference type="PANTHER" id="PTHR23155">
    <property type="entry name" value="DISEASE RESISTANCE PROTEIN RP"/>
    <property type="match status" value="1"/>
</dbReference>
<proteinExistence type="inferred from homology"/>
<evidence type="ECO:0000259" key="7">
    <source>
        <dbReference type="Pfam" id="PF00931"/>
    </source>
</evidence>
<evidence type="ECO:0000256" key="6">
    <source>
        <dbReference type="ARBA" id="ARBA00023054"/>
    </source>
</evidence>
<dbReference type="OrthoDB" id="693948at2759"/>
<dbReference type="InterPro" id="IPR044974">
    <property type="entry name" value="Disease_R_plants"/>
</dbReference>
<evidence type="ECO:0000256" key="5">
    <source>
        <dbReference type="ARBA" id="ARBA00022821"/>
    </source>
</evidence>
<dbReference type="Pfam" id="PF23559">
    <property type="entry name" value="WHD_DRP"/>
    <property type="match status" value="1"/>
</dbReference>
<keyword evidence="6" id="KW-0175">Coiled coil</keyword>
<feature type="domain" description="Disease resistance N-terminal" evidence="8">
    <location>
        <begin position="7"/>
        <end position="95"/>
    </location>
</feature>
<dbReference type="Gene3D" id="3.80.10.10">
    <property type="entry name" value="Ribonuclease Inhibitor"/>
    <property type="match status" value="1"/>
</dbReference>
<feature type="domain" description="NB-ARC" evidence="7">
    <location>
        <begin position="173"/>
        <end position="325"/>
    </location>
</feature>
<dbReference type="Gramene" id="TraesLAC4A03G02172200.1">
    <property type="protein sequence ID" value="TraesLAC4A03G02172200.1"/>
    <property type="gene ID" value="TraesLAC4A03G02172200"/>
</dbReference>
<dbReference type="PANTHER" id="PTHR23155:SF1181">
    <property type="entry name" value="OS08G0170200 PROTEIN"/>
    <property type="match status" value="1"/>
</dbReference>
<dbReference type="GO" id="GO:0043531">
    <property type="term" value="F:ADP binding"/>
    <property type="evidence" value="ECO:0007669"/>
    <property type="project" value="InterPro"/>
</dbReference>
<dbReference type="Gramene" id="TraesCS4A03G1232200.1">
    <property type="protein sequence ID" value="TraesCS4A03G1232200.1.CDS"/>
    <property type="gene ID" value="TraesCS4A03G1232200"/>
</dbReference>
<sequence length="909" mass="102981">MDHATGAMGSLLLKLGKLLKEEYDLQRGIKEDIQYLERELESMQAALRKVGDVPRDQLDEQVKLWANEVKDLSYRMEDIIDKFLVRVEGPEPDDKQHKLKQLIKKMGDLFTKGKPSHVIAKEIKSMKARVQGAADRRDRYRVHEVVANPVGATTVDPRLLALYKDRKELVGIDDSMNELTKKLSVGDGDVSKQLKILSVFGFGGLGKTTLAKAVYNKIRSQFDCGAFVPVGRNPSLKNILNDVLLEIDGQKHDNLDERQLINKLQGLLREKRYIIVIDDIWETKTWEIVRCIFVHNNLGSKIITTTRIHEVAAKAGEIYKIKPLSHALSEELFCTRLFYGRNVCTSDQPEEAYNKILQKCGGVPLAIITIASLLVGKPVEVWSKVYNSIGFGHEDNEDVDNTRKIVLFSYYALPCHLRTCLLYMSQYREDSYILKDSLISRWVGEGFVQEEQGAGLFEIAERYFNELVNKSILQPAEILHHGIISHCSVHDMVLDMVRLLAKEENFLTIVDSHEQQTYPVYRNIRRLAIRNKNRLVDTHMPQVRTFNSMCFDECHPSLSCFQFLRVLSLAGGISYIDTTNHLERLGKLVHLRYLGLAQMNIHELPKEIGDLKFLHTLDFLEVRLQELPQSVGQLSRLKCLWLEATNTRVPDWIGNLTSLEMLCVNSVEDSSNFVNEIGKLAELRKLRIGGSLCLPSAAMAKAWAESLVKLQKIQVIDIACIESGGYDDVTCSWEGYALSRQLRVLHLSYRQPGLLARINPLLLPSLSNLEVHVDAPDLQIFGMFPELVTLKLNTPIGLHHNAMGAVGAFPKLRVFTTRGTPGRFVKGDMPCLEHLEFRINFVQESNLEFDFASLVNLPLLQKVKAYIVHDPAIVPRADLHKAVEVARHAINILPDPSILDFFAMPISSD</sequence>
<dbReference type="InterPro" id="IPR036388">
    <property type="entry name" value="WH-like_DNA-bd_sf"/>
</dbReference>
<evidence type="ECO:0000259" key="9">
    <source>
        <dbReference type="Pfam" id="PF23559"/>
    </source>
</evidence>
<dbReference type="FunFam" id="1.10.10.10:FF:000322">
    <property type="entry name" value="Probable disease resistance protein At1g63360"/>
    <property type="match status" value="1"/>
</dbReference>
<keyword evidence="4" id="KW-0547">Nucleotide-binding</keyword>
<gene>
    <name evidence="11" type="primary">LOC123083619</name>
</gene>
<keyword evidence="12" id="KW-1185">Reference proteome</keyword>
<dbReference type="GeneID" id="123083619"/>
<dbReference type="SUPFAM" id="SSF52540">
    <property type="entry name" value="P-loop containing nucleoside triphosphate hydrolases"/>
    <property type="match status" value="1"/>
</dbReference>
<dbReference type="InterPro" id="IPR002182">
    <property type="entry name" value="NB-ARC"/>
</dbReference>